<feature type="transmembrane region" description="Helical" evidence="7">
    <location>
        <begin position="235"/>
        <end position="256"/>
    </location>
</feature>
<dbReference type="PANTHER" id="PTHR43840:SF4">
    <property type="entry name" value="CDF DIVALENT METAL CATION TRANSPORTER (EUROFUNG)"/>
    <property type="match status" value="1"/>
</dbReference>
<reference evidence="9 10" key="1">
    <citation type="journal article" date="2011" name="J. Gen. Appl. Microbiol.">
        <title>Draft genome sequencing of the enigmatic yeast Saitoella complicata.</title>
        <authorList>
            <person name="Nishida H."/>
            <person name="Hamamoto M."/>
            <person name="Sugiyama J."/>
        </authorList>
    </citation>
    <scope>NUCLEOTIDE SEQUENCE [LARGE SCALE GENOMIC DNA]</scope>
    <source>
        <strain evidence="9 10">NRRL Y-17804</strain>
    </source>
</reference>
<dbReference type="STRING" id="698492.A0A0E9NR25"/>
<sequence length="455" mass="50808">MSSASPPNSPRPQPFGLFTARRKSAPLLSLLAAPERPRSASGAGHTHPPPALSEYGSIASRPSLHTLHTTRSFQLLDRSEQPVNWKKYYVEDETLKKMKKKVRAFYEQQNTLIEKLQVIDQLLASDFPHGLIHTYDTGSPRPTDLENQPLLGGDSPEETSKLTWLAINVNFAANVFLLAAKVVVALATNSLSILASLVDSSLDFLSTVIIWTTAKIIENRDWKSRYQFPVGRNRLEPIGVLVFAVIMTVAFFQVAVQAGHRLLFEESREVVRLTNLSIGIMASTVLVKGLCWLWCKNFKTTSVQALAQDAMNDVVFNFFSIVFPLVGGFFSVWWLDSLGAILISLYIVVEWLQTSAEHIQRLSGMTAAIEDQQQIVYLAARFSNLIQYVTMVNAYHAGDKLVVEVEICLDPKTSLKDGHDLGEALQWMIECLPNVERAHVHLDYSHSSPIGHKPR</sequence>
<evidence type="ECO:0000256" key="2">
    <source>
        <dbReference type="ARBA" id="ARBA00022448"/>
    </source>
</evidence>
<evidence type="ECO:0000256" key="7">
    <source>
        <dbReference type="SAM" id="Phobius"/>
    </source>
</evidence>
<keyword evidence="4 7" id="KW-1133">Transmembrane helix</keyword>
<comment type="caution">
    <text evidence="9">The sequence shown here is derived from an EMBL/GenBank/DDBJ whole genome shotgun (WGS) entry which is preliminary data.</text>
</comment>
<dbReference type="FunFam" id="1.20.1510.10:FF:000005">
    <property type="entry name" value="Putative Cation diffusion facilitator 1"/>
    <property type="match status" value="1"/>
</dbReference>
<evidence type="ECO:0000256" key="3">
    <source>
        <dbReference type="ARBA" id="ARBA00022692"/>
    </source>
</evidence>
<keyword evidence="2" id="KW-0813">Transport</keyword>
<feature type="region of interest" description="Disordered" evidence="6">
    <location>
        <begin position="31"/>
        <end position="57"/>
    </location>
</feature>
<accession>A0A0E9NR25</accession>
<dbReference type="Pfam" id="PF01545">
    <property type="entry name" value="Cation_efflux"/>
    <property type="match status" value="1"/>
</dbReference>
<evidence type="ECO:0000313" key="9">
    <source>
        <dbReference type="EMBL" id="GAO52253.1"/>
    </source>
</evidence>
<dbReference type="InterPro" id="IPR050291">
    <property type="entry name" value="CDF_Transporter"/>
</dbReference>
<dbReference type="InterPro" id="IPR036837">
    <property type="entry name" value="Cation_efflux_CTD_sf"/>
</dbReference>
<proteinExistence type="predicted"/>
<evidence type="ECO:0000256" key="5">
    <source>
        <dbReference type="ARBA" id="ARBA00023136"/>
    </source>
</evidence>
<keyword evidence="3 7" id="KW-0812">Transmembrane</keyword>
<feature type="domain" description="Cation efflux protein transmembrane" evidence="8">
    <location>
        <begin position="169"/>
        <end position="362"/>
    </location>
</feature>
<dbReference type="Gene3D" id="1.20.1510.10">
    <property type="entry name" value="Cation efflux protein transmembrane domain"/>
    <property type="match status" value="1"/>
</dbReference>
<dbReference type="GO" id="GO:0098771">
    <property type="term" value="P:inorganic ion homeostasis"/>
    <property type="evidence" value="ECO:0007669"/>
    <property type="project" value="UniProtKB-ARBA"/>
</dbReference>
<dbReference type="GO" id="GO:0008324">
    <property type="term" value="F:monoatomic cation transmembrane transporter activity"/>
    <property type="evidence" value="ECO:0007669"/>
    <property type="project" value="InterPro"/>
</dbReference>
<evidence type="ECO:0000313" key="10">
    <source>
        <dbReference type="Proteomes" id="UP000033140"/>
    </source>
</evidence>
<protein>
    <recommendedName>
        <fullName evidence="8">Cation efflux protein transmembrane domain-containing protein</fullName>
    </recommendedName>
</protein>
<dbReference type="OMA" id="KKPIREY"/>
<dbReference type="GO" id="GO:0016020">
    <property type="term" value="C:membrane"/>
    <property type="evidence" value="ECO:0007669"/>
    <property type="project" value="UniProtKB-SubCell"/>
</dbReference>
<dbReference type="Proteomes" id="UP000033140">
    <property type="component" value="Unassembled WGS sequence"/>
</dbReference>
<evidence type="ECO:0000256" key="1">
    <source>
        <dbReference type="ARBA" id="ARBA00004141"/>
    </source>
</evidence>
<feature type="transmembrane region" description="Helical" evidence="7">
    <location>
        <begin position="193"/>
        <end position="214"/>
    </location>
</feature>
<comment type="subcellular location">
    <subcellularLocation>
        <location evidence="1">Membrane</location>
        <topology evidence="1">Multi-pass membrane protein</topology>
    </subcellularLocation>
</comment>
<dbReference type="PANTHER" id="PTHR43840">
    <property type="entry name" value="MITOCHONDRIAL METAL TRANSPORTER 1-RELATED"/>
    <property type="match status" value="1"/>
</dbReference>
<organism evidence="9 10">
    <name type="scientific">Saitoella complicata (strain BCRC 22490 / CBS 7301 / JCM 7358 / NBRC 10748 / NRRL Y-17804)</name>
    <dbReference type="NCBI Taxonomy" id="698492"/>
    <lineage>
        <taxon>Eukaryota</taxon>
        <taxon>Fungi</taxon>
        <taxon>Dikarya</taxon>
        <taxon>Ascomycota</taxon>
        <taxon>Taphrinomycotina</taxon>
        <taxon>Taphrinomycotina incertae sedis</taxon>
        <taxon>Saitoella</taxon>
    </lineage>
</organism>
<keyword evidence="5 7" id="KW-0472">Membrane</keyword>
<evidence type="ECO:0000259" key="8">
    <source>
        <dbReference type="Pfam" id="PF01545"/>
    </source>
</evidence>
<feature type="transmembrane region" description="Helical" evidence="7">
    <location>
        <begin position="276"/>
        <end position="295"/>
    </location>
</feature>
<keyword evidence="10" id="KW-1185">Reference proteome</keyword>
<feature type="transmembrane region" description="Helical" evidence="7">
    <location>
        <begin position="315"/>
        <end position="335"/>
    </location>
</feature>
<dbReference type="InterPro" id="IPR002524">
    <property type="entry name" value="Cation_efflux"/>
</dbReference>
<dbReference type="AlphaFoldDB" id="A0A0E9NR25"/>
<reference evidence="9 10" key="2">
    <citation type="journal article" date="2014" name="J. Gen. Appl. Microbiol.">
        <title>The early diverging ascomycetous budding yeast Saitoella complicata has three histone deacetylases belonging to the Clr6, Hos2, and Rpd3 lineages.</title>
        <authorList>
            <person name="Nishida H."/>
            <person name="Matsumoto T."/>
            <person name="Kondo S."/>
            <person name="Hamamoto M."/>
            <person name="Yoshikawa H."/>
        </authorList>
    </citation>
    <scope>NUCLEOTIDE SEQUENCE [LARGE SCALE GENOMIC DNA]</scope>
    <source>
        <strain evidence="9 10">NRRL Y-17804</strain>
    </source>
</reference>
<feature type="transmembrane region" description="Helical" evidence="7">
    <location>
        <begin position="165"/>
        <end position="187"/>
    </location>
</feature>
<dbReference type="InterPro" id="IPR027469">
    <property type="entry name" value="Cation_efflux_TMD_sf"/>
</dbReference>
<gene>
    <name evidence="9" type="ORF">G7K_6334-t1</name>
</gene>
<dbReference type="Gene3D" id="3.30.70.1350">
    <property type="entry name" value="Cation efflux protein, cytoplasmic domain"/>
    <property type="match status" value="1"/>
</dbReference>
<dbReference type="GO" id="GO:0030003">
    <property type="term" value="P:intracellular monoatomic cation homeostasis"/>
    <property type="evidence" value="ECO:0007669"/>
    <property type="project" value="UniProtKB-ARBA"/>
</dbReference>
<evidence type="ECO:0000256" key="4">
    <source>
        <dbReference type="ARBA" id="ARBA00022989"/>
    </source>
</evidence>
<dbReference type="EMBL" id="BACD03000064">
    <property type="protein sequence ID" value="GAO52253.1"/>
    <property type="molecule type" value="Genomic_DNA"/>
</dbReference>
<dbReference type="InterPro" id="IPR058533">
    <property type="entry name" value="Cation_efflux_TM"/>
</dbReference>
<dbReference type="SUPFAM" id="SSF161111">
    <property type="entry name" value="Cation efflux protein transmembrane domain-like"/>
    <property type="match status" value="1"/>
</dbReference>
<name>A0A0E9NR25_SAICN</name>
<reference evidence="9 10" key="3">
    <citation type="journal article" date="2015" name="Genome Announc.">
        <title>Draft Genome Sequence of the Archiascomycetous Yeast Saitoella complicata.</title>
        <authorList>
            <person name="Yamauchi K."/>
            <person name="Kondo S."/>
            <person name="Hamamoto M."/>
            <person name="Takahashi Y."/>
            <person name="Ogura Y."/>
            <person name="Hayashi T."/>
            <person name="Nishida H."/>
        </authorList>
    </citation>
    <scope>NUCLEOTIDE SEQUENCE [LARGE SCALE GENOMIC DNA]</scope>
    <source>
        <strain evidence="9 10">NRRL Y-17804</strain>
    </source>
</reference>
<dbReference type="SUPFAM" id="SSF160240">
    <property type="entry name" value="Cation efflux protein cytoplasmic domain-like"/>
    <property type="match status" value="1"/>
</dbReference>
<dbReference type="NCBIfam" id="TIGR01297">
    <property type="entry name" value="CDF"/>
    <property type="match status" value="1"/>
</dbReference>
<evidence type="ECO:0000256" key="6">
    <source>
        <dbReference type="SAM" id="MobiDB-lite"/>
    </source>
</evidence>